<dbReference type="SUPFAM" id="SSF51430">
    <property type="entry name" value="NAD(P)-linked oxidoreductase"/>
    <property type="match status" value="1"/>
</dbReference>
<comment type="caution">
    <text evidence="2">The sequence shown here is derived from an EMBL/GenBank/DDBJ whole genome shotgun (WGS) entry which is preliminary data.</text>
</comment>
<dbReference type="GO" id="GO:0005829">
    <property type="term" value="C:cytosol"/>
    <property type="evidence" value="ECO:0007669"/>
    <property type="project" value="TreeGrafter"/>
</dbReference>
<accession>A0A367YSH8</accession>
<sequence>MHTRKLHSGTTELEVSELCLGVMLLGVREDEATSFAILDRFFEAGGRFFDTSNNYGSWGDDPATAGLSERTLGAWIARRGVADQVVVATKCGAGKVRPDQPLSTTAPTNYEGLAPEVVRRELTGSLERLGLDRVGVYYGHVDDRTRDVTEIADTFSALVEEGLVTVPGLSNTTTWRLAVARRHSADHGRPAFGVWQQQHSAYWPAPGVDTSTVVDQDGIDYAAEHPGLTIVSYSPQQAGQLVRPWMDFRDPYDHPGSHDRLRLVHRIAHDLGATANQVVLAWHLAGPRRRLALAAGSSSTPEDQLPVLRAAMLPVIGASSVEQLEEALGAVEVHLDEEQLAALDAA</sequence>
<dbReference type="Pfam" id="PF00248">
    <property type="entry name" value="Aldo_ket_red"/>
    <property type="match status" value="1"/>
</dbReference>
<feature type="domain" description="NADP-dependent oxidoreductase" evidence="1">
    <location>
        <begin position="17"/>
        <end position="345"/>
    </location>
</feature>
<dbReference type="InterPro" id="IPR036812">
    <property type="entry name" value="NAD(P)_OxRdtase_dom_sf"/>
</dbReference>
<dbReference type="PANTHER" id="PTHR43364:SF6">
    <property type="entry name" value="OXIDOREDUCTASE-RELATED"/>
    <property type="match status" value="1"/>
</dbReference>
<dbReference type="InterPro" id="IPR050523">
    <property type="entry name" value="AKR_Detox_Biosynth"/>
</dbReference>
<dbReference type="Proteomes" id="UP000252770">
    <property type="component" value="Unassembled WGS sequence"/>
</dbReference>
<evidence type="ECO:0000313" key="2">
    <source>
        <dbReference type="EMBL" id="RCK68707.1"/>
    </source>
</evidence>
<evidence type="ECO:0000313" key="3">
    <source>
        <dbReference type="Proteomes" id="UP000252770"/>
    </source>
</evidence>
<name>A0A367YSH8_9ACTN</name>
<dbReference type="RefSeq" id="WP_114127333.1">
    <property type="nucleotide sequence ID" value="NZ_QOUI01000009.1"/>
</dbReference>
<dbReference type="InterPro" id="IPR023210">
    <property type="entry name" value="NADP_OxRdtase_dom"/>
</dbReference>
<dbReference type="AlphaFoldDB" id="A0A367YSH8"/>
<proteinExistence type="predicted"/>
<protein>
    <submittedName>
        <fullName evidence="2">Aldo/keto reductase</fullName>
    </submittedName>
</protein>
<dbReference type="EMBL" id="QOUI01000009">
    <property type="protein sequence ID" value="RCK68707.1"/>
    <property type="molecule type" value="Genomic_DNA"/>
</dbReference>
<evidence type="ECO:0000259" key="1">
    <source>
        <dbReference type="Pfam" id="PF00248"/>
    </source>
</evidence>
<dbReference type="Gene3D" id="3.20.20.100">
    <property type="entry name" value="NADP-dependent oxidoreductase domain"/>
    <property type="match status" value="1"/>
</dbReference>
<reference evidence="2 3" key="1">
    <citation type="submission" date="2018-07" db="EMBL/GenBank/DDBJ databases">
        <title>Desertimonas flava gen. nov. sp. nov.</title>
        <authorList>
            <person name="Liu S."/>
        </authorList>
    </citation>
    <scope>NUCLEOTIDE SEQUENCE [LARGE SCALE GENOMIC DNA]</scope>
    <source>
        <strain evidence="2 3">16Sb5-5</strain>
    </source>
</reference>
<keyword evidence="3" id="KW-1185">Reference proteome</keyword>
<gene>
    <name evidence="2" type="ORF">DT076_14045</name>
</gene>
<organism evidence="2 3">
    <name type="scientific">Desertihabitans brevis</name>
    <dbReference type="NCBI Taxonomy" id="2268447"/>
    <lineage>
        <taxon>Bacteria</taxon>
        <taxon>Bacillati</taxon>
        <taxon>Actinomycetota</taxon>
        <taxon>Actinomycetes</taxon>
        <taxon>Propionibacteriales</taxon>
        <taxon>Propionibacteriaceae</taxon>
        <taxon>Desertihabitans</taxon>
    </lineage>
</organism>
<dbReference type="PANTHER" id="PTHR43364">
    <property type="entry name" value="NADH-SPECIFIC METHYLGLYOXAL REDUCTASE-RELATED"/>
    <property type="match status" value="1"/>
</dbReference>